<reference evidence="5" key="1">
    <citation type="submission" date="2025-08" db="UniProtKB">
        <authorList>
            <consortium name="RefSeq"/>
        </authorList>
    </citation>
    <scope>IDENTIFICATION</scope>
</reference>
<dbReference type="SUPFAM" id="SSF48403">
    <property type="entry name" value="Ankyrin repeat"/>
    <property type="match status" value="1"/>
</dbReference>
<dbReference type="Pfam" id="PF12796">
    <property type="entry name" value="Ank_2"/>
    <property type="match status" value="1"/>
</dbReference>
<accession>A0A9W3AR32</accession>
<organism evidence="4 5">
    <name type="scientific">Biomphalaria glabrata</name>
    <name type="common">Bloodfluke planorb</name>
    <name type="synonym">Freshwater snail</name>
    <dbReference type="NCBI Taxonomy" id="6526"/>
    <lineage>
        <taxon>Eukaryota</taxon>
        <taxon>Metazoa</taxon>
        <taxon>Spiralia</taxon>
        <taxon>Lophotrochozoa</taxon>
        <taxon>Mollusca</taxon>
        <taxon>Gastropoda</taxon>
        <taxon>Heterobranchia</taxon>
        <taxon>Euthyneura</taxon>
        <taxon>Panpulmonata</taxon>
        <taxon>Hygrophila</taxon>
        <taxon>Lymnaeoidea</taxon>
        <taxon>Planorbidae</taxon>
        <taxon>Biomphalaria</taxon>
    </lineage>
</organism>
<dbReference type="Pfam" id="PF00023">
    <property type="entry name" value="Ank"/>
    <property type="match status" value="1"/>
</dbReference>
<dbReference type="GeneID" id="106073424"/>
<keyword evidence="1" id="KW-0677">Repeat</keyword>
<feature type="repeat" description="ANK" evidence="3">
    <location>
        <begin position="43"/>
        <end position="75"/>
    </location>
</feature>
<dbReference type="AlphaFoldDB" id="A0A9W3AR32"/>
<dbReference type="OMA" id="FTIELRM"/>
<keyword evidence="2 3" id="KW-0040">ANK repeat</keyword>
<evidence type="ECO:0000256" key="2">
    <source>
        <dbReference type="ARBA" id="ARBA00023043"/>
    </source>
</evidence>
<keyword evidence="4" id="KW-1185">Reference proteome</keyword>
<evidence type="ECO:0000313" key="5">
    <source>
        <dbReference type="RefSeq" id="XP_055889568.1"/>
    </source>
</evidence>
<dbReference type="InterPro" id="IPR002110">
    <property type="entry name" value="Ankyrin_rpt"/>
</dbReference>
<proteinExistence type="predicted"/>
<dbReference type="PROSITE" id="PS50297">
    <property type="entry name" value="ANK_REP_REGION"/>
    <property type="match status" value="2"/>
</dbReference>
<dbReference type="InterPro" id="IPR036770">
    <property type="entry name" value="Ankyrin_rpt-contain_sf"/>
</dbReference>
<protein>
    <submittedName>
        <fullName evidence="5">Ankyrin repeat protein PA3287 isoform X1</fullName>
    </submittedName>
</protein>
<dbReference type="PANTHER" id="PTHR24171:SF10">
    <property type="entry name" value="ANKYRIN REPEAT DOMAIN-CONTAINING PROTEIN 29-LIKE"/>
    <property type="match status" value="1"/>
</dbReference>
<dbReference type="OrthoDB" id="194358at2759"/>
<dbReference type="PROSITE" id="PS50088">
    <property type="entry name" value="ANK_REPEAT"/>
    <property type="match status" value="2"/>
</dbReference>
<sequence length="221" mass="24393">MTISLTIGYRNRCPCLNIISPIDHKVVEQLLKSGADPNLRGADGMTPLAIASFWGYDTIVQLLIKNGADVNSSNKGTLWTPLHCAAFQGHGKVIMILLENKADLFKADAQGRTAVDFASAHDSIWAFFAAAGCKRTQKEALIKMNIVQKSTTEEISNQLGLLNFSNLDQKLQNETTHFSDQQTNNMIALTMGDVLAGVEDSKDQAEWDTRYNKPSFTVWNN</sequence>
<dbReference type="Gene3D" id="1.25.40.20">
    <property type="entry name" value="Ankyrin repeat-containing domain"/>
    <property type="match status" value="1"/>
</dbReference>
<gene>
    <name evidence="5" type="primary">LOC106073424</name>
</gene>
<dbReference type="PANTHER" id="PTHR24171">
    <property type="entry name" value="ANKYRIN REPEAT DOMAIN-CONTAINING PROTEIN 39-RELATED"/>
    <property type="match status" value="1"/>
</dbReference>
<dbReference type="RefSeq" id="XP_055889568.1">
    <property type="nucleotide sequence ID" value="XM_056033593.1"/>
</dbReference>
<evidence type="ECO:0000256" key="1">
    <source>
        <dbReference type="ARBA" id="ARBA00022737"/>
    </source>
</evidence>
<feature type="repeat" description="ANK" evidence="3">
    <location>
        <begin position="77"/>
        <end position="109"/>
    </location>
</feature>
<dbReference type="SMART" id="SM00248">
    <property type="entry name" value="ANK"/>
    <property type="match status" value="3"/>
</dbReference>
<evidence type="ECO:0000256" key="3">
    <source>
        <dbReference type="PROSITE-ProRule" id="PRU00023"/>
    </source>
</evidence>
<evidence type="ECO:0000313" key="4">
    <source>
        <dbReference type="Proteomes" id="UP001165740"/>
    </source>
</evidence>
<dbReference type="Proteomes" id="UP001165740">
    <property type="component" value="Chromosome 6"/>
</dbReference>
<name>A0A9W3AR32_BIOGL</name>